<name>A0AAE0MT32_9PEZI</name>
<evidence type="ECO:0000256" key="6">
    <source>
        <dbReference type="ARBA" id="ARBA00023001"/>
    </source>
</evidence>
<dbReference type="Gene3D" id="2.70.50.70">
    <property type="match status" value="1"/>
</dbReference>
<keyword evidence="12" id="KW-0624">Polysaccharide degradation</keyword>
<evidence type="ECO:0000256" key="5">
    <source>
        <dbReference type="ARBA" id="ARBA00022729"/>
    </source>
</evidence>
<proteinExistence type="inferred from homology"/>
<keyword evidence="11" id="KW-0119">Carbohydrate metabolism</keyword>
<comment type="caution">
    <text evidence="19">The sequence shown here is derived from an EMBL/GenBank/DDBJ whole genome shotgun (WGS) entry which is preliminary data.</text>
</comment>
<evidence type="ECO:0000313" key="19">
    <source>
        <dbReference type="EMBL" id="KAK3348155.1"/>
    </source>
</evidence>
<evidence type="ECO:0000256" key="1">
    <source>
        <dbReference type="ARBA" id="ARBA00001973"/>
    </source>
</evidence>
<dbReference type="PANTHER" id="PTHR33353:SF10">
    <property type="entry name" value="ENDO-BETA-1,4-GLUCANASE D"/>
    <property type="match status" value="1"/>
</dbReference>
<sequence length="242" mass="25516">MKLSTALVLLASAIAEGHYTFPSVGDSADWQYVRTTANFQDHGPVPDINTDAIRCYERDAGKGAPGILNVTAGQTLNYNAKEVISHAGPMAVYIAKVPNGQTAATWDGKGNVWSKIYQDYPTISGGMSWPSQGQKSIGVKIPECLQNGDYLLRAEHIGLHAASSAGGAQFYVSCAQISVSEGSGSYSPRNQVSFPGAYQATDPGIMIDIYYPVPKSYTPPGPAVESCEEASSSCPASSIGRA</sequence>
<accession>A0AAE0MT32</accession>
<feature type="compositionally biased region" description="Low complexity" evidence="16">
    <location>
        <begin position="223"/>
        <end position="242"/>
    </location>
</feature>
<evidence type="ECO:0000259" key="18">
    <source>
        <dbReference type="Pfam" id="PF03443"/>
    </source>
</evidence>
<reference evidence="19" key="2">
    <citation type="submission" date="2023-06" db="EMBL/GenBank/DDBJ databases">
        <authorList>
            <consortium name="Lawrence Berkeley National Laboratory"/>
            <person name="Haridas S."/>
            <person name="Hensen N."/>
            <person name="Bonometti L."/>
            <person name="Westerberg I."/>
            <person name="Brannstrom I.O."/>
            <person name="Guillou S."/>
            <person name="Cros-Aarteil S."/>
            <person name="Calhoun S."/>
            <person name="Kuo A."/>
            <person name="Mondo S."/>
            <person name="Pangilinan J."/>
            <person name="Riley R."/>
            <person name="Labutti K."/>
            <person name="Andreopoulos B."/>
            <person name="Lipzen A."/>
            <person name="Chen C."/>
            <person name="Yanf M."/>
            <person name="Daum C."/>
            <person name="Ng V."/>
            <person name="Clum A."/>
            <person name="Steindorff A."/>
            <person name="Ohm R."/>
            <person name="Martin F."/>
            <person name="Silar P."/>
            <person name="Natvig D."/>
            <person name="Lalanne C."/>
            <person name="Gautier V."/>
            <person name="Ament-Velasquez S.L."/>
            <person name="Kruys A."/>
            <person name="Hutchinson M.I."/>
            <person name="Powell A.J."/>
            <person name="Barry K."/>
            <person name="Miller A.N."/>
            <person name="Grigoriev I.V."/>
            <person name="Debuchy R."/>
            <person name="Gladieux P."/>
            <person name="Thoren M.H."/>
            <person name="Johannesson H."/>
        </authorList>
    </citation>
    <scope>NUCLEOTIDE SEQUENCE</scope>
    <source>
        <strain evidence="19">CBS 560.94</strain>
    </source>
</reference>
<gene>
    <name evidence="19" type="ORF">B0H65DRAFT_508125</name>
</gene>
<dbReference type="EC" id="1.14.99.56" evidence="15"/>
<evidence type="ECO:0000256" key="14">
    <source>
        <dbReference type="ARBA" id="ARBA00045077"/>
    </source>
</evidence>
<keyword evidence="8" id="KW-0186">Copper</keyword>
<dbReference type="AlphaFoldDB" id="A0AAE0MT32"/>
<dbReference type="GO" id="GO:0005576">
    <property type="term" value="C:extracellular region"/>
    <property type="evidence" value="ECO:0007669"/>
    <property type="project" value="UniProtKB-SubCell"/>
</dbReference>
<evidence type="ECO:0000256" key="12">
    <source>
        <dbReference type="ARBA" id="ARBA00023326"/>
    </source>
</evidence>
<dbReference type="GO" id="GO:0016787">
    <property type="term" value="F:hydrolase activity"/>
    <property type="evidence" value="ECO:0007669"/>
    <property type="project" value="UniProtKB-KW"/>
</dbReference>
<keyword evidence="9" id="KW-0503">Monooxygenase</keyword>
<dbReference type="Proteomes" id="UP001278500">
    <property type="component" value="Unassembled WGS sequence"/>
</dbReference>
<protein>
    <recommendedName>
        <fullName evidence="15">lytic cellulose monooxygenase (C4-dehydrogenating)</fullName>
        <ecNumber evidence="15">1.14.99.56</ecNumber>
    </recommendedName>
</protein>
<feature type="signal peptide" evidence="17">
    <location>
        <begin position="1"/>
        <end position="17"/>
    </location>
</feature>
<evidence type="ECO:0000256" key="10">
    <source>
        <dbReference type="ARBA" id="ARBA00023157"/>
    </source>
</evidence>
<keyword evidence="4" id="KW-0479">Metal-binding</keyword>
<comment type="catalytic activity">
    <reaction evidence="14">
        <text>[(1-&gt;4)-beta-D-glucosyl]n+m + reduced acceptor + O2 = 4-dehydro-beta-D-glucosyl-[(1-&gt;4)-beta-D-glucosyl]n-1 + [(1-&gt;4)-beta-D-glucosyl]m + acceptor + H2O.</text>
        <dbReference type="EC" id="1.14.99.56"/>
    </reaction>
</comment>
<keyword evidence="7" id="KW-0560">Oxidoreductase</keyword>
<keyword evidence="6" id="KW-0136">Cellulose degradation</keyword>
<evidence type="ECO:0000313" key="20">
    <source>
        <dbReference type="Proteomes" id="UP001278500"/>
    </source>
</evidence>
<keyword evidence="5 17" id="KW-0732">Signal</keyword>
<evidence type="ECO:0000256" key="17">
    <source>
        <dbReference type="SAM" id="SignalP"/>
    </source>
</evidence>
<reference evidence="19" key="1">
    <citation type="journal article" date="2023" name="Mol. Phylogenet. Evol.">
        <title>Genome-scale phylogeny and comparative genomics of the fungal order Sordariales.</title>
        <authorList>
            <person name="Hensen N."/>
            <person name="Bonometti L."/>
            <person name="Westerberg I."/>
            <person name="Brannstrom I.O."/>
            <person name="Guillou S."/>
            <person name="Cros-Aarteil S."/>
            <person name="Calhoun S."/>
            <person name="Haridas S."/>
            <person name="Kuo A."/>
            <person name="Mondo S."/>
            <person name="Pangilinan J."/>
            <person name="Riley R."/>
            <person name="LaButti K."/>
            <person name="Andreopoulos B."/>
            <person name="Lipzen A."/>
            <person name="Chen C."/>
            <person name="Yan M."/>
            <person name="Daum C."/>
            <person name="Ng V."/>
            <person name="Clum A."/>
            <person name="Steindorff A."/>
            <person name="Ohm R.A."/>
            <person name="Martin F."/>
            <person name="Silar P."/>
            <person name="Natvig D.O."/>
            <person name="Lalanne C."/>
            <person name="Gautier V."/>
            <person name="Ament-Velasquez S.L."/>
            <person name="Kruys A."/>
            <person name="Hutchinson M.I."/>
            <person name="Powell A.J."/>
            <person name="Barry K."/>
            <person name="Miller A.N."/>
            <person name="Grigoriev I.V."/>
            <person name="Debuchy R."/>
            <person name="Gladieux P."/>
            <person name="Hiltunen Thoren M."/>
            <person name="Johannesson H."/>
        </authorList>
    </citation>
    <scope>NUCLEOTIDE SEQUENCE</scope>
    <source>
        <strain evidence="19">CBS 560.94</strain>
    </source>
</reference>
<feature type="region of interest" description="Disordered" evidence="16">
    <location>
        <begin position="222"/>
        <end position="242"/>
    </location>
</feature>
<evidence type="ECO:0000256" key="2">
    <source>
        <dbReference type="ARBA" id="ARBA00004613"/>
    </source>
</evidence>
<comment type="similarity">
    <text evidence="13">Belongs to the polysaccharide monooxygenase AA9 family.</text>
</comment>
<dbReference type="RefSeq" id="XP_062683237.1">
    <property type="nucleotide sequence ID" value="XM_062828202.1"/>
</dbReference>
<keyword evidence="3" id="KW-0964">Secreted</keyword>
<evidence type="ECO:0000256" key="9">
    <source>
        <dbReference type="ARBA" id="ARBA00023033"/>
    </source>
</evidence>
<keyword evidence="19" id="KW-0378">Hydrolase</keyword>
<feature type="domain" description="Auxiliary Activity family 9 catalytic" evidence="18">
    <location>
        <begin position="24"/>
        <end position="217"/>
    </location>
</feature>
<dbReference type="Pfam" id="PF03443">
    <property type="entry name" value="AA9"/>
    <property type="match status" value="1"/>
</dbReference>
<keyword evidence="10" id="KW-1015">Disulfide bond</keyword>
<dbReference type="InterPro" id="IPR005103">
    <property type="entry name" value="AA9_LPMO"/>
</dbReference>
<evidence type="ECO:0000256" key="16">
    <source>
        <dbReference type="SAM" id="MobiDB-lite"/>
    </source>
</evidence>
<evidence type="ECO:0000256" key="15">
    <source>
        <dbReference type="ARBA" id="ARBA00047174"/>
    </source>
</evidence>
<dbReference type="PANTHER" id="PTHR33353">
    <property type="entry name" value="PUTATIVE (AFU_ORTHOLOGUE AFUA_1G12560)-RELATED"/>
    <property type="match status" value="1"/>
</dbReference>
<comment type="subcellular location">
    <subcellularLocation>
        <location evidence="2">Secreted</location>
    </subcellularLocation>
</comment>
<evidence type="ECO:0000256" key="7">
    <source>
        <dbReference type="ARBA" id="ARBA00023002"/>
    </source>
</evidence>
<dbReference type="EMBL" id="JAUEPP010000003">
    <property type="protein sequence ID" value="KAK3348155.1"/>
    <property type="molecule type" value="Genomic_DNA"/>
</dbReference>
<comment type="cofactor">
    <cofactor evidence="1">
        <name>Cu(2+)</name>
        <dbReference type="ChEBI" id="CHEBI:29036"/>
    </cofactor>
</comment>
<dbReference type="CDD" id="cd21175">
    <property type="entry name" value="LPMO_AA9"/>
    <property type="match status" value="1"/>
</dbReference>
<organism evidence="19 20">
    <name type="scientific">Neurospora tetraspora</name>
    <dbReference type="NCBI Taxonomy" id="94610"/>
    <lineage>
        <taxon>Eukaryota</taxon>
        <taxon>Fungi</taxon>
        <taxon>Dikarya</taxon>
        <taxon>Ascomycota</taxon>
        <taxon>Pezizomycotina</taxon>
        <taxon>Sordariomycetes</taxon>
        <taxon>Sordariomycetidae</taxon>
        <taxon>Sordariales</taxon>
        <taxon>Sordariaceae</taxon>
        <taxon>Neurospora</taxon>
    </lineage>
</organism>
<evidence type="ECO:0000256" key="8">
    <source>
        <dbReference type="ARBA" id="ARBA00023008"/>
    </source>
</evidence>
<keyword evidence="20" id="KW-1185">Reference proteome</keyword>
<evidence type="ECO:0000256" key="3">
    <source>
        <dbReference type="ARBA" id="ARBA00022525"/>
    </source>
</evidence>
<dbReference type="GeneID" id="87865356"/>
<feature type="chain" id="PRO_5042071645" description="lytic cellulose monooxygenase (C4-dehydrogenating)" evidence="17">
    <location>
        <begin position="18"/>
        <end position="242"/>
    </location>
</feature>
<dbReference type="GO" id="GO:0030245">
    <property type="term" value="P:cellulose catabolic process"/>
    <property type="evidence" value="ECO:0007669"/>
    <property type="project" value="UniProtKB-KW"/>
</dbReference>
<dbReference type="InterPro" id="IPR049892">
    <property type="entry name" value="AA9"/>
</dbReference>
<dbReference type="GO" id="GO:0046872">
    <property type="term" value="F:metal ion binding"/>
    <property type="evidence" value="ECO:0007669"/>
    <property type="project" value="UniProtKB-KW"/>
</dbReference>
<evidence type="ECO:0000256" key="11">
    <source>
        <dbReference type="ARBA" id="ARBA00023277"/>
    </source>
</evidence>
<evidence type="ECO:0000256" key="13">
    <source>
        <dbReference type="ARBA" id="ARBA00044502"/>
    </source>
</evidence>
<dbReference type="GO" id="GO:0004497">
    <property type="term" value="F:monooxygenase activity"/>
    <property type="evidence" value="ECO:0007669"/>
    <property type="project" value="UniProtKB-KW"/>
</dbReference>
<evidence type="ECO:0000256" key="4">
    <source>
        <dbReference type="ARBA" id="ARBA00022723"/>
    </source>
</evidence>